<evidence type="ECO:0000313" key="5">
    <source>
        <dbReference type="Proteomes" id="UP000256686"/>
    </source>
</evidence>
<sequence length="232" mass="25488">MEIKNARILITGGATGMGYEMARLFKELGAEVLICGRTEKTVIEAAKELDILGFIADVSKEKDVENLFKFIEEKWNGLDVLINNAGIGYFSELVSTTIEDFTRVWDINVKGAFLVGREAAKIFTRQDKGNIINIGSTASQYGFANGSAYVASKFALKGMTECWRAELRKHNVRVMQINPSEVVTDFGEKSGYGSDKNGKKLSASEIAHVALSMLTMHDVGFITDATVWATNP</sequence>
<keyword evidence="2" id="KW-0560">Oxidoreductase</keyword>
<dbReference type="SUPFAM" id="SSF51735">
    <property type="entry name" value="NAD(P)-binding Rossmann-fold domains"/>
    <property type="match status" value="1"/>
</dbReference>
<comment type="similarity">
    <text evidence="1 3">Belongs to the short-chain dehydrogenases/reductases (SDR) family.</text>
</comment>
<dbReference type="CDD" id="cd05233">
    <property type="entry name" value="SDR_c"/>
    <property type="match status" value="1"/>
</dbReference>
<dbReference type="Gene3D" id="3.40.50.720">
    <property type="entry name" value="NAD(P)-binding Rossmann-like Domain"/>
    <property type="match status" value="1"/>
</dbReference>
<comment type="caution">
    <text evidence="4">The sequence shown here is derived from an EMBL/GenBank/DDBJ whole genome shotgun (WGS) entry which is preliminary data.</text>
</comment>
<dbReference type="EMBL" id="QNVT01000009">
    <property type="protein sequence ID" value="REC62234.1"/>
    <property type="molecule type" value="Genomic_DNA"/>
</dbReference>
<name>A0A3D9C915_9FLAO</name>
<dbReference type="PANTHER" id="PTHR44196:SF1">
    <property type="entry name" value="DEHYDROGENASE_REDUCTASE SDR FAMILY MEMBER 7B"/>
    <property type="match status" value="1"/>
</dbReference>
<dbReference type="GO" id="GO:0016491">
    <property type="term" value="F:oxidoreductase activity"/>
    <property type="evidence" value="ECO:0007669"/>
    <property type="project" value="UniProtKB-KW"/>
</dbReference>
<accession>A0A3D9C915</accession>
<evidence type="ECO:0000256" key="1">
    <source>
        <dbReference type="ARBA" id="ARBA00006484"/>
    </source>
</evidence>
<evidence type="ECO:0000256" key="3">
    <source>
        <dbReference type="RuleBase" id="RU000363"/>
    </source>
</evidence>
<dbReference type="InterPro" id="IPR036291">
    <property type="entry name" value="NAD(P)-bd_dom_sf"/>
</dbReference>
<evidence type="ECO:0000313" key="4">
    <source>
        <dbReference type="EMBL" id="REC62234.1"/>
    </source>
</evidence>
<dbReference type="GO" id="GO:0016020">
    <property type="term" value="C:membrane"/>
    <property type="evidence" value="ECO:0007669"/>
    <property type="project" value="TreeGrafter"/>
</dbReference>
<dbReference type="InterPro" id="IPR002347">
    <property type="entry name" value="SDR_fam"/>
</dbReference>
<dbReference type="Pfam" id="PF00106">
    <property type="entry name" value="adh_short"/>
    <property type="match status" value="1"/>
</dbReference>
<dbReference type="AlphaFoldDB" id="A0A3D9C915"/>
<proteinExistence type="inferred from homology"/>
<dbReference type="PROSITE" id="PS00061">
    <property type="entry name" value="ADH_SHORT"/>
    <property type="match status" value="1"/>
</dbReference>
<dbReference type="PRINTS" id="PR00080">
    <property type="entry name" value="SDRFAMILY"/>
</dbReference>
<protein>
    <submittedName>
        <fullName evidence="4">Short-chain dehydrogenase</fullName>
    </submittedName>
</protein>
<gene>
    <name evidence="4" type="ORF">DRF65_11000</name>
</gene>
<dbReference type="InterPro" id="IPR020904">
    <property type="entry name" value="Sc_DH/Rdtase_CS"/>
</dbReference>
<evidence type="ECO:0000256" key="2">
    <source>
        <dbReference type="ARBA" id="ARBA00023002"/>
    </source>
</evidence>
<dbReference type="Proteomes" id="UP000256686">
    <property type="component" value="Unassembled WGS sequence"/>
</dbReference>
<organism evidence="4 5">
    <name type="scientific">Chryseobacterium pennae</name>
    <dbReference type="NCBI Taxonomy" id="2258962"/>
    <lineage>
        <taxon>Bacteria</taxon>
        <taxon>Pseudomonadati</taxon>
        <taxon>Bacteroidota</taxon>
        <taxon>Flavobacteriia</taxon>
        <taxon>Flavobacteriales</taxon>
        <taxon>Weeksellaceae</taxon>
        <taxon>Chryseobacterium group</taxon>
        <taxon>Chryseobacterium</taxon>
    </lineage>
</organism>
<dbReference type="PANTHER" id="PTHR44196">
    <property type="entry name" value="DEHYDROGENASE/REDUCTASE SDR FAMILY MEMBER 7B"/>
    <property type="match status" value="1"/>
</dbReference>
<dbReference type="PRINTS" id="PR00081">
    <property type="entry name" value="GDHRDH"/>
</dbReference>
<keyword evidence="5" id="KW-1185">Reference proteome</keyword>
<reference evidence="5" key="1">
    <citation type="submission" date="2018-06" db="EMBL/GenBank/DDBJ databases">
        <authorList>
            <person name="Lum Nde A."/>
            <person name="Hugo C."/>
        </authorList>
    </citation>
    <scope>NUCLEOTIDE SEQUENCE [LARGE SCALE GENOMIC DNA]</scope>
    <source>
        <strain evidence="5">1_F178</strain>
    </source>
</reference>